<dbReference type="UniPathway" id="UPA00276">
    <property type="reaction ID" value="UER00406"/>
</dbReference>
<dbReference type="PIRSF" id="PIRSF004491">
    <property type="entry name" value="FAD_Synth"/>
    <property type="match status" value="1"/>
</dbReference>
<evidence type="ECO:0000256" key="14">
    <source>
        <dbReference type="ARBA" id="ARBA00049494"/>
    </source>
</evidence>
<dbReference type="GO" id="GO:0009231">
    <property type="term" value="P:riboflavin biosynthetic process"/>
    <property type="evidence" value="ECO:0007669"/>
    <property type="project" value="InterPro"/>
</dbReference>
<evidence type="ECO:0000256" key="7">
    <source>
        <dbReference type="ARBA" id="ARBA00022695"/>
    </source>
</evidence>
<dbReference type="InterPro" id="IPR023468">
    <property type="entry name" value="Riboflavin_kinase"/>
</dbReference>
<keyword evidence="5 15" id="KW-0288">FMN</keyword>
<keyword evidence="8 15" id="KW-0547">Nucleotide-binding</keyword>
<dbReference type="GO" id="GO:0006747">
    <property type="term" value="P:FAD biosynthetic process"/>
    <property type="evidence" value="ECO:0007669"/>
    <property type="project" value="UniProtKB-UniRule"/>
</dbReference>
<sequence length="330" mass="35383">MTESQFAHITDAQEFPERLRRGVVAIGNFDGVHRGHRAVLGQALQIARARGAPALAVTFEPHPRSFFRPDEPLFRLTPADAKAELIAALGLDAMVEITFDAALAATSPEAFVDDILVARLDAAVVVVGFDFHFGKGRAGSPQMLVALGRKRGFDVVVVEKAGDGEAGFSSSAARAALAEGRVEEAAAILGYRWFVRGEIVHGEKRGRELGFPTANMRLPADCGLRHGIYAVRMRVGGATHDGVASYGRRPQFDNGAALLETFLFDVATDLYGKTVEVEFVGFIRPEARFASVEDLIARMHEDARIARRMLAEADAAAGEVAVSAAARVSG</sequence>
<keyword evidence="4 15" id="KW-0285">Flavoprotein</keyword>
<evidence type="ECO:0000256" key="6">
    <source>
        <dbReference type="ARBA" id="ARBA00022679"/>
    </source>
</evidence>
<dbReference type="GO" id="GO:0009398">
    <property type="term" value="P:FMN biosynthetic process"/>
    <property type="evidence" value="ECO:0007669"/>
    <property type="project" value="UniProtKB-UniRule"/>
</dbReference>
<evidence type="ECO:0000259" key="16">
    <source>
        <dbReference type="SMART" id="SM00904"/>
    </source>
</evidence>
<dbReference type="GO" id="GO:0008531">
    <property type="term" value="F:riboflavin kinase activity"/>
    <property type="evidence" value="ECO:0007669"/>
    <property type="project" value="UniProtKB-UniRule"/>
</dbReference>
<comment type="similarity">
    <text evidence="15">Belongs to the ribF family.</text>
</comment>
<dbReference type="InterPro" id="IPR015865">
    <property type="entry name" value="Riboflavin_kinase_bac/euk"/>
</dbReference>
<comment type="caution">
    <text evidence="17">The sequence shown here is derived from an EMBL/GenBank/DDBJ whole genome shotgun (WGS) entry which is preliminary data.</text>
</comment>
<keyword evidence="7 15" id="KW-0548">Nucleotidyltransferase</keyword>
<comment type="pathway">
    <text evidence="3 15">Cofactor biosynthesis; FMN biosynthesis; FMN from riboflavin (ATP route): step 1/1.</text>
</comment>
<feature type="domain" description="Riboflavin kinase" evidence="16">
    <location>
        <begin position="188"/>
        <end position="311"/>
    </location>
</feature>
<dbReference type="InterPro" id="IPR023465">
    <property type="entry name" value="Riboflavin_kinase_dom_sf"/>
</dbReference>
<dbReference type="EC" id="2.7.1.26" evidence="15"/>
<comment type="catalytic activity">
    <reaction evidence="13 15">
        <text>riboflavin + ATP = FMN + ADP + H(+)</text>
        <dbReference type="Rhea" id="RHEA:14357"/>
        <dbReference type="ChEBI" id="CHEBI:15378"/>
        <dbReference type="ChEBI" id="CHEBI:30616"/>
        <dbReference type="ChEBI" id="CHEBI:57986"/>
        <dbReference type="ChEBI" id="CHEBI:58210"/>
        <dbReference type="ChEBI" id="CHEBI:456216"/>
        <dbReference type="EC" id="2.7.1.26"/>
    </reaction>
</comment>
<dbReference type="RefSeq" id="WP_132806819.1">
    <property type="nucleotide sequence ID" value="NZ_SMAK01000006.1"/>
</dbReference>
<keyword evidence="11 15" id="KW-0067">ATP-binding</keyword>
<dbReference type="NCBIfam" id="NF004160">
    <property type="entry name" value="PRK05627.1-3"/>
    <property type="match status" value="1"/>
</dbReference>
<dbReference type="UniPathway" id="UPA00277">
    <property type="reaction ID" value="UER00407"/>
</dbReference>
<name>A0A4R3M9V6_9HYPH</name>
<evidence type="ECO:0000256" key="11">
    <source>
        <dbReference type="ARBA" id="ARBA00022840"/>
    </source>
</evidence>
<dbReference type="CDD" id="cd02064">
    <property type="entry name" value="FAD_synthetase_N"/>
    <property type="match status" value="1"/>
</dbReference>
<comment type="function">
    <text evidence="1">Catalyzes the phosphorylation of riboflavin to FMN followed by the adenylation of FMN to FAD.</text>
</comment>
<evidence type="ECO:0000313" key="18">
    <source>
        <dbReference type="Proteomes" id="UP000295678"/>
    </source>
</evidence>
<dbReference type="Pfam" id="PF06574">
    <property type="entry name" value="FAD_syn"/>
    <property type="match status" value="1"/>
</dbReference>
<dbReference type="FunFam" id="2.40.30.30:FF:000003">
    <property type="entry name" value="Riboflavin biosynthesis protein"/>
    <property type="match status" value="1"/>
</dbReference>
<dbReference type="SUPFAM" id="SSF82114">
    <property type="entry name" value="Riboflavin kinase-like"/>
    <property type="match status" value="1"/>
</dbReference>
<keyword evidence="9 15" id="KW-0418">Kinase</keyword>
<dbReference type="PANTHER" id="PTHR22749:SF6">
    <property type="entry name" value="RIBOFLAVIN KINASE"/>
    <property type="match status" value="1"/>
</dbReference>
<keyword evidence="10 15" id="KW-0274">FAD</keyword>
<comment type="pathway">
    <text evidence="2 15">Cofactor biosynthesis; FAD biosynthesis; FAD from FMN: step 1/1.</text>
</comment>
<dbReference type="FunFam" id="3.40.50.620:FF:000021">
    <property type="entry name" value="Riboflavin biosynthesis protein"/>
    <property type="match status" value="1"/>
</dbReference>
<evidence type="ECO:0000256" key="12">
    <source>
        <dbReference type="ARBA" id="ARBA00023268"/>
    </source>
</evidence>
<dbReference type="SUPFAM" id="SSF52374">
    <property type="entry name" value="Nucleotidylyl transferase"/>
    <property type="match status" value="1"/>
</dbReference>
<gene>
    <name evidence="17" type="ORF">EDC22_106191</name>
</gene>
<evidence type="ECO:0000256" key="1">
    <source>
        <dbReference type="ARBA" id="ARBA00002121"/>
    </source>
</evidence>
<evidence type="ECO:0000256" key="8">
    <source>
        <dbReference type="ARBA" id="ARBA00022741"/>
    </source>
</evidence>
<accession>A0A4R3M9V6</accession>
<protein>
    <recommendedName>
        <fullName evidence="15">Riboflavin biosynthesis protein</fullName>
    </recommendedName>
    <domain>
        <recommendedName>
            <fullName evidence="15">Riboflavin kinase</fullName>
            <ecNumber evidence="15">2.7.1.26</ecNumber>
        </recommendedName>
        <alternativeName>
            <fullName evidence="15">Flavokinase</fullName>
        </alternativeName>
    </domain>
    <domain>
        <recommendedName>
            <fullName evidence="15">FMN adenylyltransferase</fullName>
            <ecNumber evidence="15">2.7.7.2</ecNumber>
        </recommendedName>
        <alternativeName>
            <fullName evidence="15">FAD pyrophosphorylase</fullName>
        </alternativeName>
        <alternativeName>
            <fullName evidence="15">FAD synthase</fullName>
        </alternativeName>
    </domain>
</protein>
<dbReference type="GO" id="GO:0005524">
    <property type="term" value="F:ATP binding"/>
    <property type="evidence" value="ECO:0007669"/>
    <property type="project" value="UniProtKB-UniRule"/>
</dbReference>
<evidence type="ECO:0000313" key="17">
    <source>
        <dbReference type="EMBL" id="TCT09996.1"/>
    </source>
</evidence>
<dbReference type="Proteomes" id="UP000295678">
    <property type="component" value="Unassembled WGS sequence"/>
</dbReference>
<evidence type="ECO:0000256" key="5">
    <source>
        <dbReference type="ARBA" id="ARBA00022643"/>
    </source>
</evidence>
<dbReference type="Gene3D" id="3.40.50.620">
    <property type="entry name" value="HUPs"/>
    <property type="match status" value="1"/>
</dbReference>
<reference evidence="17 18" key="1">
    <citation type="submission" date="2019-03" db="EMBL/GenBank/DDBJ databases">
        <title>Genomic Encyclopedia of Type Strains, Phase IV (KMG-IV): sequencing the most valuable type-strain genomes for metagenomic binning, comparative biology and taxonomic classification.</title>
        <authorList>
            <person name="Goeker M."/>
        </authorList>
    </citation>
    <scope>NUCLEOTIDE SEQUENCE [LARGE SCALE GENOMIC DNA]</scope>
    <source>
        <strain evidence="17 18">DSM 19345</strain>
    </source>
</reference>
<dbReference type="InterPro" id="IPR014729">
    <property type="entry name" value="Rossmann-like_a/b/a_fold"/>
</dbReference>
<dbReference type="NCBIfam" id="TIGR00083">
    <property type="entry name" value="ribF"/>
    <property type="match status" value="1"/>
</dbReference>
<keyword evidence="18" id="KW-1185">Reference proteome</keyword>
<dbReference type="Gene3D" id="2.40.30.30">
    <property type="entry name" value="Riboflavin kinase-like"/>
    <property type="match status" value="1"/>
</dbReference>
<keyword evidence="12" id="KW-0511">Multifunctional enzyme</keyword>
<evidence type="ECO:0000256" key="4">
    <source>
        <dbReference type="ARBA" id="ARBA00022630"/>
    </source>
</evidence>
<evidence type="ECO:0000256" key="10">
    <source>
        <dbReference type="ARBA" id="ARBA00022827"/>
    </source>
</evidence>
<dbReference type="OrthoDB" id="9803667at2"/>
<dbReference type="Pfam" id="PF01687">
    <property type="entry name" value="Flavokinase"/>
    <property type="match status" value="1"/>
</dbReference>
<dbReference type="InterPro" id="IPR015864">
    <property type="entry name" value="FAD_synthase"/>
</dbReference>
<dbReference type="InterPro" id="IPR002606">
    <property type="entry name" value="Riboflavin_kinase_bac"/>
</dbReference>
<dbReference type="SMART" id="SM00904">
    <property type="entry name" value="Flavokinase"/>
    <property type="match status" value="1"/>
</dbReference>
<evidence type="ECO:0000256" key="2">
    <source>
        <dbReference type="ARBA" id="ARBA00004726"/>
    </source>
</evidence>
<keyword evidence="6 15" id="KW-0808">Transferase</keyword>
<organism evidence="17 18">
    <name type="scientific">Tepidamorphus gemmatus</name>
    <dbReference type="NCBI Taxonomy" id="747076"/>
    <lineage>
        <taxon>Bacteria</taxon>
        <taxon>Pseudomonadati</taxon>
        <taxon>Pseudomonadota</taxon>
        <taxon>Alphaproteobacteria</taxon>
        <taxon>Hyphomicrobiales</taxon>
        <taxon>Tepidamorphaceae</taxon>
        <taxon>Tepidamorphus</taxon>
    </lineage>
</organism>
<evidence type="ECO:0000256" key="3">
    <source>
        <dbReference type="ARBA" id="ARBA00005201"/>
    </source>
</evidence>
<dbReference type="GO" id="GO:0003919">
    <property type="term" value="F:FMN adenylyltransferase activity"/>
    <property type="evidence" value="ECO:0007669"/>
    <property type="project" value="UniProtKB-UniRule"/>
</dbReference>
<proteinExistence type="inferred from homology"/>
<dbReference type="PANTHER" id="PTHR22749">
    <property type="entry name" value="RIBOFLAVIN KINASE/FMN ADENYLYLTRANSFERASE"/>
    <property type="match status" value="1"/>
</dbReference>
<evidence type="ECO:0000256" key="13">
    <source>
        <dbReference type="ARBA" id="ARBA00047880"/>
    </source>
</evidence>
<evidence type="ECO:0000256" key="15">
    <source>
        <dbReference type="PIRNR" id="PIRNR004491"/>
    </source>
</evidence>
<dbReference type="EMBL" id="SMAK01000006">
    <property type="protein sequence ID" value="TCT09996.1"/>
    <property type="molecule type" value="Genomic_DNA"/>
</dbReference>
<comment type="catalytic activity">
    <reaction evidence="14 15">
        <text>FMN + ATP + H(+) = FAD + diphosphate</text>
        <dbReference type="Rhea" id="RHEA:17237"/>
        <dbReference type="ChEBI" id="CHEBI:15378"/>
        <dbReference type="ChEBI" id="CHEBI:30616"/>
        <dbReference type="ChEBI" id="CHEBI:33019"/>
        <dbReference type="ChEBI" id="CHEBI:57692"/>
        <dbReference type="ChEBI" id="CHEBI:58210"/>
        <dbReference type="EC" id="2.7.7.2"/>
    </reaction>
</comment>
<evidence type="ECO:0000256" key="9">
    <source>
        <dbReference type="ARBA" id="ARBA00022777"/>
    </source>
</evidence>
<dbReference type="AlphaFoldDB" id="A0A4R3M9V6"/>
<dbReference type="EC" id="2.7.7.2" evidence="15"/>